<protein>
    <submittedName>
        <fullName evidence="2">Uncharacterized protein</fullName>
    </submittedName>
</protein>
<dbReference type="OrthoDB" id="3269840at2759"/>
<feature type="compositionally biased region" description="Basic and acidic residues" evidence="1">
    <location>
        <begin position="128"/>
        <end position="139"/>
    </location>
</feature>
<gene>
    <name evidence="2" type="ORF">M408DRAFT_22941</name>
</gene>
<dbReference type="EMBL" id="KN824288">
    <property type="protein sequence ID" value="KIM29613.1"/>
    <property type="molecule type" value="Genomic_DNA"/>
</dbReference>
<sequence>MEAGEEEEDLEAIQAHLDMTMALTYEAVEAAFKNSTLPDDMVYETIDTYKPRPPRLGVGAKPRDTTTNGITPSMARETARLHGRLAGKKRNREDADEDPKGTTNGLKRLHLQDSSDEEESRTATIAAKAKDKGKGKPFDKFSLPMRNKKQQPNGVQRPASPEKSTGTPTPSSGPPTKDEGKGKINPFSSKLSDDTRFVAPAPPMQISIPTTTEGDKAPSQPGSPSRLVSPTVSKASSSSRRSSTSRHLMLKHAAAASCRIVSVEPASPSIPPTRSSTSESASSNRPSTSAPTSSPKSEKQPPVLQLEPIVSPSENLGTTEDGQGKKKKRRRKKKKKHALAISQSGGDQGSPEGEDSE</sequence>
<dbReference type="AlphaFoldDB" id="A0A0C2WU06"/>
<evidence type="ECO:0000256" key="1">
    <source>
        <dbReference type="SAM" id="MobiDB-lite"/>
    </source>
</evidence>
<dbReference type="Proteomes" id="UP000054097">
    <property type="component" value="Unassembled WGS sequence"/>
</dbReference>
<dbReference type="HOGENOM" id="CLU_776509_0_0_1"/>
<reference evidence="3" key="2">
    <citation type="submission" date="2015-01" db="EMBL/GenBank/DDBJ databases">
        <title>Evolutionary Origins and Diversification of the Mycorrhizal Mutualists.</title>
        <authorList>
            <consortium name="DOE Joint Genome Institute"/>
            <consortium name="Mycorrhizal Genomics Consortium"/>
            <person name="Kohler A."/>
            <person name="Kuo A."/>
            <person name="Nagy L.G."/>
            <person name="Floudas D."/>
            <person name="Copeland A."/>
            <person name="Barry K.W."/>
            <person name="Cichocki N."/>
            <person name="Veneault-Fourrey C."/>
            <person name="LaButti K."/>
            <person name="Lindquist E.A."/>
            <person name="Lipzen A."/>
            <person name="Lundell T."/>
            <person name="Morin E."/>
            <person name="Murat C."/>
            <person name="Riley R."/>
            <person name="Ohm R."/>
            <person name="Sun H."/>
            <person name="Tunlid A."/>
            <person name="Henrissat B."/>
            <person name="Grigoriev I.V."/>
            <person name="Hibbett D.S."/>
            <person name="Martin F."/>
        </authorList>
    </citation>
    <scope>NUCLEOTIDE SEQUENCE [LARGE SCALE GENOMIC DNA]</scope>
    <source>
        <strain evidence="3">MAFF 305830</strain>
    </source>
</reference>
<feature type="compositionally biased region" description="Low complexity" evidence="1">
    <location>
        <begin position="236"/>
        <end position="246"/>
    </location>
</feature>
<evidence type="ECO:0000313" key="3">
    <source>
        <dbReference type="Proteomes" id="UP000054097"/>
    </source>
</evidence>
<proteinExistence type="predicted"/>
<feature type="compositionally biased region" description="Basic residues" evidence="1">
    <location>
        <begin position="325"/>
        <end position="338"/>
    </location>
</feature>
<feature type="region of interest" description="Disordered" evidence="1">
    <location>
        <begin position="47"/>
        <end position="357"/>
    </location>
</feature>
<accession>A0A0C2WU06</accession>
<reference evidence="2 3" key="1">
    <citation type="submission" date="2014-04" db="EMBL/GenBank/DDBJ databases">
        <authorList>
            <consortium name="DOE Joint Genome Institute"/>
            <person name="Kuo A."/>
            <person name="Zuccaro A."/>
            <person name="Kohler A."/>
            <person name="Nagy L.G."/>
            <person name="Floudas D."/>
            <person name="Copeland A."/>
            <person name="Barry K.W."/>
            <person name="Cichocki N."/>
            <person name="Veneault-Fourrey C."/>
            <person name="LaButti K."/>
            <person name="Lindquist E.A."/>
            <person name="Lipzen A."/>
            <person name="Lundell T."/>
            <person name="Morin E."/>
            <person name="Murat C."/>
            <person name="Sun H."/>
            <person name="Tunlid A."/>
            <person name="Henrissat B."/>
            <person name="Grigoriev I.V."/>
            <person name="Hibbett D.S."/>
            <person name="Martin F."/>
            <person name="Nordberg H.P."/>
            <person name="Cantor M.N."/>
            <person name="Hua S.X."/>
        </authorList>
    </citation>
    <scope>NUCLEOTIDE SEQUENCE [LARGE SCALE GENOMIC DNA]</scope>
    <source>
        <strain evidence="2 3">MAFF 305830</strain>
    </source>
</reference>
<feature type="compositionally biased region" description="Basic residues" evidence="1">
    <location>
        <begin position="81"/>
        <end position="90"/>
    </location>
</feature>
<keyword evidence="3" id="KW-1185">Reference proteome</keyword>
<feature type="compositionally biased region" description="Low complexity" evidence="1">
    <location>
        <begin position="272"/>
        <end position="295"/>
    </location>
</feature>
<name>A0A0C2WU06_SERVB</name>
<feature type="compositionally biased region" description="Polar residues" evidence="1">
    <location>
        <begin position="312"/>
        <end position="321"/>
    </location>
</feature>
<feature type="compositionally biased region" description="Low complexity" evidence="1">
    <location>
        <begin position="161"/>
        <end position="170"/>
    </location>
</feature>
<feature type="compositionally biased region" description="Polar residues" evidence="1">
    <location>
        <begin position="220"/>
        <end position="235"/>
    </location>
</feature>
<evidence type="ECO:0000313" key="2">
    <source>
        <dbReference type="EMBL" id="KIM29613.1"/>
    </source>
</evidence>
<organism evidence="2 3">
    <name type="scientific">Serendipita vermifera MAFF 305830</name>
    <dbReference type="NCBI Taxonomy" id="933852"/>
    <lineage>
        <taxon>Eukaryota</taxon>
        <taxon>Fungi</taxon>
        <taxon>Dikarya</taxon>
        <taxon>Basidiomycota</taxon>
        <taxon>Agaricomycotina</taxon>
        <taxon>Agaricomycetes</taxon>
        <taxon>Sebacinales</taxon>
        <taxon>Serendipitaceae</taxon>
        <taxon>Serendipita</taxon>
    </lineage>
</organism>